<feature type="compositionally biased region" description="Acidic residues" evidence="1">
    <location>
        <begin position="33"/>
        <end position="46"/>
    </location>
</feature>
<proteinExistence type="predicted"/>
<dbReference type="Proteomes" id="UP000295192">
    <property type="component" value="Unassembled WGS sequence"/>
</dbReference>
<accession>A0A484BKJ7</accession>
<evidence type="ECO:0000313" key="3">
    <source>
        <dbReference type="Proteomes" id="UP000295192"/>
    </source>
</evidence>
<keyword evidence="3" id="KW-1185">Reference proteome</keyword>
<organism evidence="2 3">
    <name type="scientific">Drosophila navojoa</name>
    <name type="common">Fruit fly</name>
    <dbReference type="NCBI Taxonomy" id="7232"/>
    <lineage>
        <taxon>Eukaryota</taxon>
        <taxon>Metazoa</taxon>
        <taxon>Ecdysozoa</taxon>
        <taxon>Arthropoda</taxon>
        <taxon>Hexapoda</taxon>
        <taxon>Insecta</taxon>
        <taxon>Pterygota</taxon>
        <taxon>Neoptera</taxon>
        <taxon>Endopterygota</taxon>
        <taxon>Diptera</taxon>
        <taxon>Brachycera</taxon>
        <taxon>Muscomorpha</taxon>
        <taxon>Ephydroidea</taxon>
        <taxon>Drosophilidae</taxon>
        <taxon>Drosophila</taxon>
    </lineage>
</organism>
<reference evidence="2 3" key="1">
    <citation type="journal article" date="2019" name="J. Hered.">
        <title>An Improved Genome Assembly for Drosophila navojoa, the Basal Species in the mojavensis Cluster.</title>
        <authorList>
            <person name="Vanderlinde T."/>
            <person name="Dupim E.G."/>
            <person name="Nazario-Yepiz N.O."/>
            <person name="Carvalho A.B."/>
        </authorList>
    </citation>
    <scope>NUCLEOTIDE SEQUENCE [LARGE SCALE GENOMIC DNA]</scope>
    <source>
        <strain evidence="2">Navoj_Jal97</strain>
        <tissue evidence="2">Whole organism</tissue>
    </source>
</reference>
<gene>
    <name evidence="2" type="ORF">AWZ03_004347</name>
</gene>
<name>A0A484BKJ7_DRONA</name>
<evidence type="ECO:0000313" key="2">
    <source>
        <dbReference type="EMBL" id="TDG49258.1"/>
    </source>
</evidence>
<evidence type="ECO:0000256" key="1">
    <source>
        <dbReference type="SAM" id="MobiDB-lite"/>
    </source>
</evidence>
<protein>
    <submittedName>
        <fullName evidence="2">Uncharacterized protein</fullName>
    </submittedName>
</protein>
<feature type="region of interest" description="Disordered" evidence="1">
    <location>
        <begin position="31"/>
        <end position="50"/>
    </location>
</feature>
<dbReference type="AlphaFoldDB" id="A0A484BKJ7"/>
<dbReference type="EMBL" id="LSRL02000025">
    <property type="protein sequence ID" value="TDG49258.1"/>
    <property type="molecule type" value="Genomic_DNA"/>
</dbReference>
<comment type="caution">
    <text evidence="2">The sequence shown here is derived from an EMBL/GenBank/DDBJ whole genome shotgun (WGS) entry which is preliminary data.</text>
</comment>
<dbReference type="OMA" id="ISAYQGP"/>
<sequence length="96" mass="9804">MAAAVAAAAASISIGVGVGVDVGVSISAHIDIDSDSDSDSDSDMDDNINRHLNCPNRDKCPAATAAMVAAGHRHGPLKRTRKPFISAYQGPTSMAL</sequence>